<dbReference type="InterPro" id="IPR005311">
    <property type="entry name" value="PBP_dimer"/>
</dbReference>
<reference evidence="15" key="1">
    <citation type="submission" date="2017-04" db="EMBL/GenBank/DDBJ databases">
        <title>Function of individual gut microbiota members based on whole genome sequencing of pure cultures obtained from chicken caecum.</title>
        <authorList>
            <person name="Medvecky M."/>
            <person name="Cejkova D."/>
            <person name="Polansky O."/>
            <person name="Karasova D."/>
            <person name="Kubasova T."/>
            <person name="Cizek A."/>
            <person name="Rychlik I."/>
        </authorList>
    </citation>
    <scope>NUCLEOTIDE SEQUENCE [LARGE SCALE GENOMIC DNA]</scope>
    <source>
        <strain evidence="15">An75</strain>
    </source>
</reference>
<evidence type="ECO:0000256" key="10">
    <source>
        <dbReference type="ARBA" id="ARBA00023316"/>
    </source>
</evidence>
<keyword evidence="5 11" id="KW-0812">Transmembrane</keyword>
<keyword evidence="4" id="KW-1003">Cell membrane</keyword>
<dbReference type="GO" id="GO:0005886">
    <property type="term" value="C:plasma membrane"/>
    <property type="evidence" value="ECO:0007669"/>
    <property type="project" value="UniProtKB-SubCell"/>
</dbReference>
<evidence type="ECO:0000313" key="14">
    <source>
        <dbReference type="EMBL" id="OUN45657.1"/>
    </source>
</evidence>
<evidence type="ECO:0000259" key="13">
    <source>
        <dbReference type="Pfam" id="PF03717"/>
    </source>
</evidence>
<dbReference type="Proteomes" id="UP000195455">
    <property type="component" value="Unassembled WGS sequence"/>
</dbReference>
<comment type="similarity">
    <text evidence="3">Belongs to the transpeptidase family.</text>
</comment>
<evidence type="ECO:0000259" key="12">
    <source>
        <dbReference type="Pfam" id="PF00905"/>
    </source>
</evidence>
<evidence type="ECO:0000256" key="3">
    <source>
        <dbReference type="ARBA" id="ARBA00007171"/>
    </source>
</evidence>
<dbReference type="PANTHER" id="PTHR30627:SF2">
    <property type="entry name" value="PEPTIDOGLYCAN D,D-TRANSPEPTIDASE MRDA"/>
    <property type="match status" value="1"/>
</dbReference>
<dbReference type="GO" id="GO:0008658">
    <property type="term" value="F:penicillin binding"/>
    <property type="evidence" value="ECO:0007669"/>
    <property type="project" value="InterPro"/>
</dbReference>
<dbReference type="Pfam" id="PF00905">
    <property type="entry name" value="Transpeptidase"/>
    <property type="match status" value="1"/>
</dbReference>
<comment type="caution">
    <text evidence="14">The sequence shown here is derived from an EMBL/GenBank/DDBJ whole genome shotgun (WGS) entry which is preliminary data.</text>
</comment>
<sequence>MKEVPMRKYWEHFLDLCKSRIFVVLCGICLLFFILLVRLFLLQIVNGKEYNESLLTSVSKEVNVPAPRGNIYDRYGRPLAVNKVAYSVQIDDSITPDLTAYRADLIRDLLDTLFASGTEANDALPISKSTPATFTFEGDEKEQEEAEEAWKTEIGLDRKQMDYTADECLNYLYEKYEVPEDYTTAQKRMYVYYDLALSDKSLMCLTLAQKLTEFGETIIDDIPLDTEYPYSFQFGGSKTKEENWKLSFLMEDEQLSYDSLETLDYLRDFFGFPEYLPDDLVRKAVGIRNSLYEVRYQKYQSVTIATEISDKTLAYVEENQDVFPNVVISTVSLREYPNGEHFSQIIGYIRQMTESDIALYQDIVDAEGNPVYSSTDIVGQAGIEKLYEQDLNGTDGKITIEVDKEGRRMSTISSTDPIPGKDVYLTIDSELQSIVYTSLENALRDVLLNRLSSGGKYGISTTELFTTMVNANHISSSLMLSAQEGTVQKSLVDRCKASVPDFSVDAENAVEILQTFLTDGLTNGSVSAQELLLCMIEQERVPATPEETEAVKSGALAPSSFVIRKLESGEMSPADTALDPSTGSVVVSEVDSGQVLALVTYPSYDNNQLVNTFNNSYYNQLLEDTNTPLVNRPLKQKKAPGSTFKMVSAMAGLETGTITPSTVIADKGIFKDAGTPYARCWIYSNNGGTHGAVNVAHALEVSCNYFFYELGYRMGNAENGTTAQSIATLNEYMAGFGLNSVTGIELEEYGPTMASPYYKERTIKTYNPDATSSQTRWTDGDTIRAFIGQSINSYTPAQMNRYIATLANGGTLYQYHLVDKVVNPDGTIYEEKDEVIENQMDLKEENLAAVYEGMYLVANGEKGTMRTAFKDLPVTVAAKTGTAQEDLSRSSHTWLVCFAPYEDPQIAITVMIPFAENYGSPAPKVASAIITEYLGLDYTPTNTNMETVLDQ</sequence>
<evidence type="ECO:0000256" key="4">
    <source>
        <dbReference type="ARBA" id="ARBA00022475"/>
    </source>
</evidence>
<keyword evidence="9 11" id="KW-0472">Membrane</keyword>
<accession>A0A1Y3UEX8</accession>
<dbReference type="GO" id="GO:0071972">
    <property type="term" value="F:peptidoglycan L,D-transpeptidase activity"/>
    <property type="evidence" value="ECO:0007669"/>
    <property type="project" value="TreeGrafter"/>
</dbReference>
<evidence type="ECO:0008006" key="16">
    <source>
        <dbReference type="Google" id="ProtNLM"/>
    </source>
</evidence>
<dbReference type="GO" id="GO:0009252">
    <property type="term" value="P:peptidoglycan biosynthetic process"/>
    <property type="evidence" value="ECO:0007669"/>
    <property type="project" value="UniProtKB-KW"/>
</dbReference>
<keyword evidence="6" id="KW-0133">Cell shape</keyword>
<evidence type="ECO:0000256" key="8">
    <source>
        <dbReference type="ARBA" id="ARBA00022989"/>
    </source>
</evidence>
<dbReference type="InterPro" id="IPR012338">
    <property type="entry name" value="Beta-lactam/transpept-like"/>
</dbReference>
<keyword evidence="8 11" id="KW-1133">Transmembrane helix</keyword>
<dbReference type="SUPFAM" id="SSF56601">
    <property type="entry name" value="beta-lactamase/transpeptidase-like"/>
    <property type="match status" value="1"/>
</dbReference>
<evidence type="ECO:0000256" key="11">
    <source>
        <dbReference type="SAM" id="Phobius"/>
    </source>
</evidence>
<dbReference type="InterPro" id="IPR001460">
    <property type="entry name" value="PCN-bd_Tpept"/>
</dbReference>
<dbReference type="GO" id="GO:0071555">
    <property type="term" value="P:cell wall organization"/>
    <property type="evidence" value="ECO:0007669"/>
    <property type="project" value="UniProtKB-KW"/>
</dbReference>
<evidence type="ECO:0000256" key="6">
    <source>
        <dbReference type="ARBA" id="ARBA00022960"/>
    </source>
</evidence>
<feature type="transmembrane region" description="Helical" evidence="11">
    <location>
        <begin position="21"/>
        <end position="41"/>
    </location>
</feature>
<dbReference type="Gene3D" id="3.90.1310.10">
    <property type="entry name" value="Penicillin-binding protein 2a (Domain 2)"/>
    <property type="match status" value="2"/>
</dbReference>
<dbReference type="GO" id="GO:0008360">
    <property type="term" value="P:regulation of cell shape"/>
    <property type="evidence" value="ECO:0007669"/>
    <property type="project" value="UniProtKB-KW"/>
</dbReference>
<organism evidence="14 15">
    <name type="scientific">Anaerotignum lactatifermentans</name>
    <dbReference type="NCBI Taxonomy" id="160404"/>
    <lineage>
        <taxon>Bacteria</taxon>
        <taxon>Bacillati</taxon>
        <taxon>Bacillota</taxon>
        <taxon>Clostridia</taxon>
        <taxon>Lachnospirales</taxon>
        <taxon>Anaerotignaceae</taxon>
        <taxon>Anaerotignum</taxon>
    </lineage>
</organism>
<feature type="domain" description="Penicillin-binding protein transpeptidase" evidence="12">
    <location>
        <begin position="583"/>
        <end position="926"/>
    </location>
</feature>
<dbReference type="EMBL" id="NFHM01000001">
    <property type="protein sequence ID" value="OUN45657.1"/>
    <property type="molecule type" value="Genomic_DNA"/>
</dbReference>
<evidence type="ECO:0000256" key="2">
    <source>
        <dbReference type="ARBA" id="ARBA00004236"/>
    </source>
</evidence>
<dbReference type="Gene3D" id="1.10.10.1230">
    <property type="entry name" value="Penicillin-binding protein, N-terminal non-catalytic domain, head sub-domain"/>
    <property type="match status" value="1"/>
</dbReference>
<dbReference type="InterPro" id="IPR050515">
    <property type="entry name" value="Beta-lactam/transpept"/>
</dbReference>
<dbReference type="InterPro" id="IPR036138">
    <property type="entry name" value="PBP_dimer_sf"/>
</dbReference>
<evidence type="ECO:0000256" key="7">
    <source>
        <dbReference type="ARBA" id="ARBA00022984"/>
    </source>
</evidence>
<keyword evidence="7" id="KW-0573">Peptidoglycan synthesis</keyword>
<dbReference type="PANTHER" id="PTHR30627">
    <property type="entry name" value="PEPTIDOGLYCAN D,D-TRANSPEPTIDASE"/>
    <property type="match status" value="1"/>
</dbReference>
<proteinExistence type="inferred from homology"/>
<evidence type="ECO:0000256" key="5">
    <source>
        <dbReference type="ARBA" id="ARBA00022692"/>
    </source>
</evidence>
<gene>
    <name evidence="14" type="ORF">B5G26_01130</name>
</gene>
<comment type="subcellular location">
    <subcellularLocation>
        <location evidence="2">Cell membrane</location>
    </subcellularLocation>
    <subcellularLocation>
        <location evidence="1">Membrane</location>
        <topology evidence="1">Single-pass membrane protein</topology>
    </subcellularLocation>
</comment>
<dbReference type="AlphaFoldDB" id="A0A1Y3UEX8"/>
<evidence type="ECO:0000256" key="9">
    <source>
        <dbReference type="ARBA" id="ARBA00023136"/>
    </source>
</evidence>
<dbReference type="Gene3D" id="3.40.710.10">
    <property type="entry name" value="DD-peptidase/beta-lactamase superfamily"/>
    <property type="match status" value="1"/>
</dbReference>
<feature type="domain" description="Penicillin-binding protein dimerisation" evidence="13">
    <location>
        <begin position="64"/>
        <end position="412"/>
    </location>
</feature>
<keyword evidence="10" id="KW-0961">Cell wall biogenesis/degradation</keyword>
<dbReference type="SUPFAM" id="SSF56519">
    <property type="entry name" value="Penicillin binding protein dimerisation domain"/>
    <property type="match status" value="1"/>
</dbReference>
<name>A0A1Y3UEX8_9FIRM</name>
<evidence type="ECO:0000313" key="15">
    <source>
        <dbReference type="Proteomes" id="UP000195455"/>
    </source>
</evidence>
<protein>
    <recommendedName>
        <fullName evidence="16">Penicillin-binding protein</fullName>
    </recommendedName>
</protein>
<dbReference type="Pfam" id="PF03717">
    <property type="entry name" value="PBP_dimer"/>
    <property type="match status" value="1"/>
</dbReference>
<evidence type="ECO:0000256" key="1">
    <source>
        <dbReference type="ARBA" id="ARBA00004167"/>
    </source>
</evidence>